<name>A0ABD2P7G7_9CUCU</name>
<sequence length="149" mass="17701">MVMGIVNACYFFVRSVTINQPESDAFFWMCVTFSLSSSIVQAWHSVAQEILYCHTVYHRIIEEPQLNLIDKENEMEILKKQNKVEKWTSSDDRASLSVIEKVPKTNTEKALEKNTWKKRRKSKYYRKSWRDKSRATKTRQDTLLISLFR</sequence>
<accession>A0ABD2P7G7</accession>
<dbReference type="AlphaFoldDB" id="A0ABD2P7G7"/>
<protein>
    <submittedName>
        <fullName evidence="1">Uncharacterized protein</fullName>
    </submittedName>
</protein>
<proteinExistence type="predicted"/>
<organism evidence="1 2">
    <name type="scientific">Cryptolaemus montrouzieri</name>
    <dbReference type="NCBI Taxonomy" id="559131"/>
    <lineage>
        <taxon>Eukaryota</taxon>
        <taxon>Metazoa</taxon>
        <taxon>Ecdysozoa</taxon>
        <taxon>Arthropoda</taxon>
        <taxon>Hexapoda</taxon>
        <taxon>Insecta</taxon>
        <taxon>Pterygota</taxon>
        <taxon>Neoptera</taxon>
        <taxon>Endopterygota</taxon>
        <taxon>Coleoptera</taxon>
        <taxon>Polyphaga</taxon>
        <taxon>Cucujiformia</taxon>
        <taxon>Coccinelloidea</taxon>
        <taxon>Coccinellidae</taxon>
        <taxon>Scymninae</taxon>
        <taxon>Scymnini</taxon>
        <taxon>Cryptolaemus</taxon>
    </lineage>
</organism>
<dbReference type="Proteomes" id="UP001516400">
    <property type="component" value="Unassembled WGS sequence"/>
</dbReference>
<comment type="caution">
    <text evidence="1">The sequence shown here is derived from an EMBL/GenBank/DDBJ whole genome shotgun (WGS) entry which is preliminary data.</text>
</comment>
<gene>
    <name evidence="1" type="ORF">HHI36_001412</name>
</gene>
<dbReference type="EMBL" id="JABFTP020000185">
    <property type="protein sequence ID" value="KAL3286927.1"/>
    <property type="molecule type" value="Genomic_DNA"/>
</dbReference>
<reference evidence="1 2" key="1">
    <citation type="journal article" date="2021" name="BMC Biol.">
        <title>Horizontally acquired antibacterial genes associated with adaptive radiation of ladybird beetles.</title>
        <authorList>
            <person name="Li H.S."/>
            <person name="Tang X.F."/>
            <person name="Huang Y.H."/>
            <person name="Xu Z.Y."/>
            <person name="Chen M.L."/>
            <person name="Du X.Y."/>
            <person name="Qiu B.Y."/>
            <person name="Chen P.T."/>
            <person name="Zhang W."/>
            <person name="Slipinski A."/>
            <person name="Escalona H.E."/>
            <person name="Waterhouse R.M."/>
            <person name="Zwick A."/>
            <person name="Pang H."/>
        </authorList>
    </citation>
    <scope>NUCLEOTIDE SEQUENCE [LARGE SCALE GENOMIC DNA]</scope>
    <source>
        <strain evidence="1">SYSU2018</strain>
    </source>
</reference>
<keyword evidence="2" id="KW-1185">Reference proteome</keyword>
<evidence type="ECO:0000313" key="1">
    <source>
        <dbReference type="EMBL" id="KAL3286927.1"/>
    </source>
</evidence>
<evidence type="ECO:0000313" key="2">
    <source>
        <dbReference type="Proteomes" id="UP001516400"/>
    </source>
</evidence>